<evidence type="ECO:0000313" key="3">
    <source>
        <dbReference type="Proteomes" id="UP001527925"/>
    </source>
</evidence>
<feature type="compositionally biased region" description="Low complexity" evidence="1">
    <location>
        <begin position="518"/>
        <end position="533"/>
    </location>
</feature>
<feature type="compositionally biased region" description="Low complexity" evidence="1">
    <location>
        <begin position="668"/>
        <end position="684"/>
    </location>
</feature>
<feature type="region of interest" description="Disordered" evidence="1">
    <location>
        <begin position="213"/>
        <end position="310"/>
    </location>
</feature>
<keyword evidence="3" id="KW-1185">Reference proteome</keyword>
<feature type="region of interest" description="Disordered" evidence="1">
    <location>
        <begin position="648"/>
        <end position="783"/>
    </location>
</feature>
<sequence length="908" mass="94841">MAQRRDARGAHGGQHARGRALSVDPHLVAQDFFRGQRIPFIEQWQGRTRPLLMEPVLNVENLKSTRTMHGGGTQHPPLLYPAWWGHEEHAAPEHTTHARRGAGAGSSASHASGGVRSVTLAGGDMAGRRTDARQREAWAPIPYAPFPKRVVDEATQTDSEGYAAHVAASAATQTGSIMSFDSSADDSFVSSRPASKYMWTDHAVWEQPTRDAGVAATAADGPHRSGRPAGMHGRREHAQRPASPVHQEVPPQPPPPQPHPHPQPQPQPQTAAPPTRRRVNRIRPRRHTIEVAAPAPAPPPAPRPPPVSYTILFDKTPAGLRQFQQQFQQQQQQQRDTESPGHGQEPFVLRAAAPDPRAARGGLDAFMDTTATADSDLSSFSGPATGVRGARTRDAAVSPSPGNLLSPSMLTSQPAAAFGVHGDVASPFGPRPASGHAASLGPEGSSAGAVVATDLGVVDSAGNLRPRASVQSRRSQASMRASAADGAASPSIASHRDGSTHTVRASAPSRREWARNDAGAGAAVAAAVTATAAPAQPGVDLGDFSVDRARGSGNDAGADVKQRRPHSMLDDTSLLDQTHIHDDGDDGDQTRSRLFGDGRGEESADIVSGVPQRMQGDSARTRVEQVAGETMFIVPHVRSPARAGHSFAEAAGGGSVSSRLASAGHGTPASGARQRSASPASRAGTPSHAGPAFKHEMPRRHAPLSSSRAAAAGSVDKAPAVEIHAKDTPRSAVASARKSRKAPAAMRGRAQGIDSPSDVSAALDRSMSEASTASSTDARNAMRERRRELRLLVAQARAQRQQQQQQQQRPAAAVAMERSNTEKSFLSTSSPSVILEAADQGVMQMVDAFLASSFIDCLDLSLVDDEAAVGADSLFDDGVLGAGTPGGGGAGGRGDEEDDGENAVPAGP</sequence>
<name>A0ABR4NC43_9FUNG</name>
<feature type="region of interest" description="Disordered" evidence="1">
    <location>
        <begin position="874"/>
        <end position="908"/>
    </location>
</feature>
<gene>
    <name evidence="2" type="ORF">HK105_203156</name>
</gene>
<feature type="compositionally biased region" description="Pro residues" evidence="1">
    <location>
        <begin position="250"/>
        <end position="267"/>
    </location>
</feature>
<feature type="region of interest" description="Disordered" evidence="1">
    <location>
        <begin position="323"/>
        <end position="409"/>
    </location>
</feature>
<feature type="compositionally biased region" description="Pro residues" evidence="1">
    <location>
        <begin position="295"/>
        <end position="307"/>
    </location>
</feature>
<dbReference type="EMBL" id="JADGIZ020000012">
    <property type="protein sequence ID" value="KAL2917092.1"/>
    <property type="molecule type" value="Genomic_DNA"/>
</dbReference>
<comment type="caution">
    <text evidence="2">The sequence shown here is derived from an EMBL/GenBank/DDBJ whole genome shotgun (WGS) entry which is preliminary data.</text>
</comment>
<feature type="region of interest" description="Disordered" evidence="1">
    <location>
        <begin position="458"/>
        <end position="623"/>
    </location>
</feature>
<feature type="compositionally biased region" description="Polar residues" evidence="1">
    <location>
        <begin position="768"/>
        <end position="777"/>
    </location>
</feature>
<protein>
    <submittedName>
        <fullName evidence="2">Uncharacterized protein</fullName>
    </submittedName>
</protein>
<feature type="compositionally biased region" description="Basic and acidic residues" evidence="1">
    <location>
        <begin position="578"/>
        <end position="602"/>
    </location>
</feature>
<feature type="compositionally biased region" description="Low complexity" evidence="1">
    <location>
        <begin position="350"/>
        <end position="360"/>
    </location>
</feature>
<feature type="compositionally biased region" description="Low complexity" evidence="1">
    <location>
        <begin position="798"/>
        <end position="816"/>
    </location>
</feature>
<reference evidence="2 3" key="1">
    <citation type="submission" date="2023-09" db="EMBL/GenBank/DDBJ databases">
        <title>Pangenome analysis of Batrachochytrium dendrobatidis and related Chytrids.</title>
        <authorList>
            <person name="Yacoub M.N."/>
            <person name="Stajich J.E."/>
            <person name="James T.Y."/>
        </authorList>
    </citation>
    <scope>NUCLEOTIDE SEQUENCE [LARGE SCALE GENOMIC DNA]</scope>
    <source>
        <strain evidence="2 3">JEL0888</strain>
    </source>
</reference>
<feature type="region of interest" description="Disordered" evidence="1">
    <location>
        <begin position="427"/>
        <end position="446"/>
    </location>
</feature>
<proteinExistence type="predicted"/>
<evidence type="ECO:0000256" key="1">
    <source>
        <dbReference type="SAM" id="MobiDB-lite"/>
    </source>
</evidence>
<feature type="compositionally biased region" description="Polar residues" evidence="1">
    <location>
        <begin position="369"/>
        <end position="382"/>
    </location>
</feature>
<feature type="region of interest" description="Disordered" evidence="1">
    <location>
        <begin position="798"/>
        <end position="825"/>
    </location>
</feature>
<feature type="compositionally biased region" description="Basic residues" evidence="1">
    <location>
        <begin position="275"/>
        <end position="286"/>
    </location>
</feature>
<feature type="compositionally biased region" description="Low complexity" evidence="1">
    <location>
        <begin position="323"/>
        <end position="334"/>
    </location>
</feature>
<feature type="compositionally biased region" description="Gly residues" evidence="1">
    <location>
        <begin position="880"/>
        <end position="892"/>
    </location>
</feature>
<organism evidence="2 3">
    <name type="scientific">Polyrhizophydium stewartii</name>
    <dbReference type="NCBI Taxonomy" id="2732419"/>
    <lineage>
        <taxon>Eukaryota</taxon>
        <taxon>Fungi</taxon>
        <taxon>Fungi incertae sedis</taxon>
        <taxon>Chytridiomycota</taxon>
        <taxon>Chytridiomycota incertae sedis</taxon>
        <taxon>Chytridiomycetes</taxon>
        <taxon>Rhizophydiales</taxon>
        <taxon>Rhizophydiales incertae sedis</taxon>
        <taxon>Polyrhizophydium</taxon>
    </lineage>
</organism>
<feature type="compositionally biased region" description="Polar residues" evidence="1">
    <location>
        <begin position="400"/>
        <end position="409"/>
    </location>
</feature>
<feature type="region of interest" description="Disordered" evidence="1">
    <location>
        <begin position="1"/>
        <end position="22"/>
    </location>
</feature>
<accession>A0ABR4NC43</accession>
<feature type="region of interest" description="Disordered" evidence="1">
    <location>
        <begin position="92"/>
        <end position="121"/>
    </location>
</feature>
<evidence type="ECO:0000313" key="2">
    <source>
        <dbReference type="EMBL" id="KAL2917092.1"/>
    </source>
</evidence>
<dbReference type="Proteomes" id="UP001527925">
    <property type="component" value="Unassembled WGS sequence"/>
</dbReference>
<feature type="compositionally biased region" description="Low complexity" evidence="1">
    <location>
        <begin position="465"/>
        <end position="493"/>
    </location>
</feature>
<feature type="compositionally biased region" description="Low complexity" evidence="1">
    <location>
        <begin position="105"/>
        <end position="118"/>
    </location>
</feature>